<feature type="non-terminal residue" evidence="2">
    <location>
        <position position="39"/>
    </location>
</feature>
<gene>
    <name evidence="2" type="ORF">AVDCRST_MAG21-948</name>
</gene>
<dbReference type="AlphaFoldDB" id="A0A6J4N296"/>
<protein>
    <submittedName>
        <fullName evidence="2">Uncharacterized protein</fullName>
    </submittedName>
</protein>
<evidence type="ECO:0000313" key="2">
    <source>
        <dbReference type="EMBL" id="CAA9374447.1"/>
    </source>
</evidence>
<reference evidence="2" key="1">
    <citation type="submission" date="2020-02" db="EMBL/GenBank/DDBJ databases">
        <authorList>
            <person name="Meier V. D."/>
        </authorList>
    </citation>
    <scope>NUCLEOTIDE SEQUENCE</scope>
    <source>
        <strain evidence="2">AVDCRST_MAG21</strain>
    </source>
</reference>
<sequence>EEGPVQEARHPRGSRPDRRRASADLGRPLLQRWSHKRPL</sequence>
<organism evidence="2">
    <name type="scientific">uncultured Nocardioidaceae bacterium</name>
    <dbReference type="NCBI Taxonomy" id="253824"/>
    <lineage>
        <taxon>Bacteria</taxon>
        <taxon>Bacillati</taxon>
        <taxon>Actinomycetota</taxon>
        <taxon>Actinomycetes</taxon>
        <taxon>Propionibacteriales</taxon>
        <taxon>Nocardioidaceae</taxon>
        <taxon>environmental samples</taxon>
    </lineage>
</organism>
<dbReference type="EMBL" id="CADCUL010000104">
    <property type="protein sequence ID" value="CAA9374447.1"/>
    <property type="molecule type" value="Genomic_DNA"/>
</dbReference>
<feature type="compositionally biased region" description="Basic and acidic residues" evidence="1">
    <location>
        <begin position="7"/>
        <end position="22"/>
    </location>
</feature>
<feature type="non-terminal residue" evidence="2">
    <location>
        <position position="1"/>
    </location>
</feature>
<accession>A0A6J4N296</accession>
<evidence type="ECO:0000256" key="1">
    <source>
        <dbReference type="SAM" id="MobiDB-lite"/>
    </source>
</evidence>
<name>A0A6J4N296_9ACTN</name>
<proteinExistence type="predicted"/>
<feature type="region of interest" description="Disordered" evidence="1">
    <location>
        <begin position="1"/>
        <end position="39"/>
    </location>
</feature>